<dbReference type="PANTHER" id="PTHR43304">
    <property type="entry name" value="PHYTOCHROME-LIKE PROTEIN CPH1"/>
    <property type="match status" value="1"/>
</dbReference>
<dbReference type="InterPro" id="IPR013767">
    <property type="entry name" value="PAS_fold"/>
</dbReference>
<dbReference type="InterPro" id="IPR005467">
    <property type="entry name" value="His_kinase_dom"/>
</dbReference>
<keyword evidence="6" id="KW-0812">Transmembrane</keyword>
<gene>
    <name evidence="10" type="ORF">ACFQ21_04845</name>
</gene>
<reference evidence="11" key="1">
    <citation type="journal article" date="2019" name="Int. J. Syst. Evol. Microbiol.">
        <title>The Global Catalogue of Microorganisms (GCM) 10K type strain sequencing project: providing services to taxonomists for standard genome sequencing and annotation.</title>
        <authorList>
            <consortium name="The Broad Institute Genomics Platform"/>
            <consortium name="The Broad Institute Genome Sequencing Center for Infectious Disease"/>
            <person name="Wu L."/>
            <person name="Ma J."/>
        </authorList>
    </citation>
    <scope>NUCLEOTIDE SEQUENCE [LARGE SCALE GENOMIC DNA]</scope>
    <source>
        <strain evidence="11">CCUG 58938</strain>
    </source>
</reference>
<dbReference type="Gene3D" id="3.30.450.20">
    <property type="entry name" value="PAS domain"/>
    <property type="match status" value="4"/>
</dbReference>
<proteinExistence type="predicted"/>
<evidence type="ECO:0000313" key="10">
    <source>
        <dbReference type="EMBL" id="MFD0998619.1"/>
    </source>
</evidence>
<dbReference type="Gene3D" id="1.10.287.130">
    <property type="match status" value="1"/>
</dbReference>
<keyword evidence="4" id="KW-0808">Transferase</keyword>
<dbReference type="CDD" id="cd00075">
    <property type="entry name" value="HATPase"/>
    <property type="match status" value="1"/>
</dbReference>
<dbReference type="PROSITE" id="PS50109">
    <property type="entry name" value="HIS_KIN"/>
    <property type="match status" value="1"/>
</dbReference>
<dbReference type="InterPro" id="IPR036097">
    <property type="entry name" value="HisK_dim/P_sf"/>
</dbReference>
<dbReference type="InterPro" id="IPR000014">
    <property type="entry name" value="PAS"/>
</dbReference>
<dbReference type="InterPro" id="IPR013655">
    <property type="entry name" value="PAS_fold_3"/>
</dbReference>
<keyword evidence="6" id="KW-1133">Transmembrane helix</keyword>
<keyword evidence="5" id="KW-0418">Kinase</keyword>
<dbReference type="Pfam" id="PF02518">
    <property type="entry name" value="HATPase_c"/>
    <property type="match status" value="1"/>
</dbReference>
<dbReference type="SUPFAM" id="SSF55874">
    <property type="entry name" value="ATPase domain of HSP90 chaperone/DNA topoisomerase II/histidine kinase"/>
    <property type="match status" value="1"/>
</dbReference>
<dbReference type="CDD" id="cd00130">
    <property type="entry name" value="PAS"/>
    <property type="match status" value="1"/>
</dbReference>
<evidence type="ECO:0000256" key="1">
    <source>
        <dbReference type="ARBA" id="ARBA00000085"/>
    </source>
</evidence>
<dbReference type="InterPro" id="IPR052162">
    <property type="entry name" value="Sensor_kinase/Photoreceptor"/>
</dbReference>
<name>A0ABW3JYI4_9BACT</name>
<dbReference type="EMBL" id="JBHTKA010000001">
    <property type="protein sequence ID" value="MFD0998619.1"/>
    <property type="molecule type" value="Genomic_DNA"/>
</dbReference>
<dbReference type="EC" id="2.7.13.3" evidence="2"/>
<dbReference type="SMART" id="SM00388">
    <property type="entry name" value="HisKA"/>
    <property type="match status" value="1"/>
</dbReference>
<dbReference type="PROSITE" id="PS50112">
    <property type="entry name" value="PAS"/>
    <property type="match status" value="1"/>
</dbReference>
<feature type="transmembrane region" description="Helical" evidence="6">
    <location>
        <begin position="30"/>
        <end position="52"/>
    </location>
</feature>
<dbReference type="InterPro" id="IPR003594">
    <property type="entry name" value="HATPase_dom"/>
</dbReference>
<evidence type="ECO:0000259" key="9">
    <source>
        <dbReference type="PROSITE" id="PS50113"/>
    </source>
</evidence>
<dbReference type="PRINTS" id="PR00344">
    <property type="entry name" value="BCTRLSENSOR"/>
</dbReference>
<dbReference type="SUPFAM" id="SSF47384">
    <property type="entry name" value="Homodimeric domain of signal transducing histidine kinase"/>
    <property type="match status" value="1"/>
</dbReference>
<dbReference type="PANTHER" id="PTHR43304:SF1">
    <property type="entry name" value="PAC DOMAIN-CONTAINING PROTEIN"/>
    <property type="match status" value="1"/>
</dbReference>
<evidence type="ECO:0000256" key="5">
    <source>
        <dbReference type="ARBA" id="ARBA00022777"/>
    </source>
</evidence>
<organism evidence="10 11">
    <name type="scientific">Ohtaekwangia kribbensis</name>
    <dbReference type="NCBI Taxonomy" id="688913"/>
    <lineage>
        <taxon>Bacteria</taxon>
        <taxon>Pseudomonadati</taxon>
        <taxon>Bacteroidota</taxon>
        <taxon>Cytophagia</taxon>
        <taxon>Cytophagales</taxon>
        <taxon>Fulvivirgaceae</taxon>
        <taxon>Ohtaekwangia</taxon>
    </lineage>
</organism>
<dbReference type="Gene3D" id="3.30.565.10">
    <property type="entry name" value="Histidine kinase-like ATPase, C-terminal domain"/>
    <property type="match status" value="1"/>
</dbReference>
<evidence type="ECO:0000259" key="7">
    <source>
        <dbReference type="PROSITE" id="PS50109"/>
    </source>
</evidence>
<dbReference type="SMART" id="SM00091">
    <property type="entry name" value="PAS"/>
    <property type="match status" value="4"/>
</dbReference>
<dbReference type="InterPro" id="IPR036890">
    <property type="entry name" value="HATPase_C_sf"/>
</dbReference>
<evidence type="ECO:0000256" key="2">
    <source>
        <dbReference type="ARBA" id="ARBA00012438"/>
    </source>
</evidence>
<dbReference type="Proteomes" id="UP001597112">
    <property type="component" value="Unassembled WGS sequence"/>
</dbReference>
<comment type="caution">
    <text evidence="10">The sequence shown here is derived from an EMBL/GenBank/DDBJ whole genome shotgun (WGS) entry which is preliminary data.</text>
</comment>
<sequence length="860" mass="97558">MVPDIVIVHAGMPLLQPDFEVERITGTQPISILLGAFVCLLVLSAVVMVFALRKSRAYRELNKRHEALLITNKEFAAANEELKYTNQKLEDAHVKIAEQTQTILRQKDEQLNRVLDSSQDIIWSIDLTGAGKHYISRSATQVLGDNVRGELLIDAIYWQHLVLEEDWPLKEEALRNVSLDGYAECTYRIRTADDGYQWLFEKMHVVDDENGMPLRQEGIIVDITNQKKAEEIILRYQQQIDIIFSNTQENIVLMDFTGKVLLFNKAFEYFAEAVTGVRPVVGKYIWDITTKDRREVSQRLFQEALEGKLIKTTAVFYMQDNAIYHSVRYEPIISDGKTTHVAIIASDITQLKEQENILRESEANLKAIFDNTRDSFTLLSPDYTIIAFNKANFQNVLLRTNKELRTGVNLLEYIDEDRRSAFTYLLERVENGEMISYEANLQNGGLEAAWFKITISQVRSAEGKLFGYCIEAHDINEQKEFEGTLTAIARELSSLIENANVPIFGIDQHGKINEWNRVSAELTGFSRTEMIGRDWITNLLEPEYHEVVTAIMKDALSGVPVSNFELPVLSRKKQKISLLLSVSPRKDAEHKIVGATIVGQNITELIEYKQNLERMVYDRTRELNEALQKEKELVEMKSKFVSIASHEFRTPLSSISLASGFIKKYKQKITPEEVDKRLDNIEKQVGHMTHLLDDVLLIGKTEAGKLVVHPSEVDIADTFERLKNEIEQSTGNTHIIRLHIDSIEGSVNTDEKLIRTMVINLLTNAVKFSPGASYVDLFVTADYNKLAIGVKDYGIGIPEQDIKNLFEPFYRASNAADVEGTGLGLSIIKKALDLLRGYVDIKSVIGQGTEITIVIPLEHA</sequence>
<dbReference type="InterPro" id="IPR013656">
    <property type="entry name" value="PAS_4"/>
</dbReference>
<dbReference type="SUPFAM" id="SSF55785">
    <property type="entry name" value="PYP-like sensor domain (PAS domain)"/>
    <property type="match status" value="4"/>
</dbReference>
<keyword evidence="11" id="KW-1185">Reference proteome</keyword>
<accession>A0ABW3JYI4</accession>
<feature type="domain" description="PAC" evidence="9">
    <location>
        <begin position="183"/>
        <end position="235"/>
    </location>
</feature>
<dbReference type="SMART" id="SM00387">
    <property type="entry name" value="HATPase_c"/>
    <property type="match status" value="1"/>
</dbReference>
<feature type="domain" description="PAS" evidence="8">
    <location>
        <begin position="488"/>
        <end position="559"/>
    </location>
</feature>
<dbReference type="Pfam" id="PF13426">
    <property type="entry name" value="PAS_9"/>
    <property type="match status" value="1"/>
</dbReference>
<dbReference type="Pfam" id="PF08448">
    <property type="entry name" value="PAS_4"/>
    <property type="match status" value="1"/>
</dbReference>
<dbReference type="Pfam" id="PF00989">
    <property type="entry name" value="PAS"/>
    <property type="match status" value="1"/>
</dbReference>
<dbReference type="InterPro" id="IPR004358">
    <property type="entry name" value="Sig_transdc_His_kin-like_C"/>
</dbReference>
<dbReference type="CDD" id="cd00082">
    <property type="entry name" value="HisKA"/>
    <property type="match status" value="1"/>
</dbReference>
<dbReference type="RefSeq" id="WP_377575610.1">
    <property type="nucleotide sequence ID" value="NZ_JBHTKA010000001.1"/>
</dbReference>
<dbReference type="Pfam" id="PF08447">
    <property type="entry name" value="PAS_3"/>
    <property type="match status" value="1"/>
</dbReference>
<protein>
    <recommendedName>
        <fullName evidence="2">histidine kinase</fullName>
        <ecNumber evidence="2">2.7.13.3</ecNumber>
    </recommendedName>
</protein>
<dbReference type="InterPro" id="IPR000700">
    <property type="entry name" value="PAS-assoc_C"/>
</dbReference>
<comment type="catalytic activity">
    <reaction evidence="1">
        <text>ATP + protein L-histidine = ADP + protein N-phospho-L-histidine.</text>
        <dbReference type="EC" id="2.7.13.3"/>
    </reaction>
</comment>
<evidence type="ECO:0000259" key="8">
    <source>
        <dbReference type="PROSITE" id="PS50112"/>
    </source>
</evidence>
<dbReference type="InterPro" id="IPR035965">
    <property type="entry name" value="PAS-like_dom_sf"/>
</dbReference>
<dbReference type="InterPro" id="IPR003661">
    <property type="entry name" value="HisK_dim/P_dom"/>
</dbReference>
<keyword evidence="3" id="KW-0597">Phosphoprotein</keyword>
<dbReference type="NCBIfam" id="TIGR00229">
    <property type="entry name" value="sensory_box"/>
    <property type="match status" value="3"/>
</dbReference>
<evidence type="ECO:0000256" key="3">
    <source>
        <dbReference type="ARBA" id="ARBA00022553"/>
    </source>
</evidence>
<dbReference type="InterPro" id="IPR001610">
    <property type="entry name" value="PAC"/>
</dbReference>
<evidence type="ECO:0000256" key="4">
    <source>
        <dbReference type="ARBA" id="ARBA00022679"/>
    </source>
</evidence>
<evidence type="ECO:0000256" key="6">
    <source>
        <dbReference type="SAM" id="Phobius"/>
    </source>
</evidence>
<evidence type="ECO:0000313" key="11">
    <source>
        <dbReference type="Proteomes" id="UP001597112"/>
    </source>
</evidence>
<dbReference type="SMART" id="SM00086">
    <property type="entry name" value="PAC"/>
    <property type="match status" value="3"/>
</dbReference>
<feature type="domain" description="Histidine kinase" evidence="7">
    <location>
        <begin position="643"/>
        <end position="859"/>
    </location>
</feature>
<keyword evidence="6" id="KW-0472">Membrane</keyword>
<dbReference type="PROSITE" id="PS50113">
    <property type="entry name" value="PAC"/>
    <property type="match status" value="2"/>
</dbReference>
<dbReference type="Pfam" id="PF00512">
    <property type="entry name" value="HisKA"/>
    <property type="match status" value="1"/>
</dbReference>
<feature type="domain" description="PAC" evidence="9">
    <location>
        <begin position="562"/>
        <end position="614"/>
    </location>
</feature>